<dbReference type="RefSeq" id="WP_175192901.1">
    <property type="nucleotide sequence ID" value="NZ_CADIJO010000009.1"/>
</dbReference>
<evidence type="ECO:0000313" key="2">
    <source>
        <dbReference type="EMBL" id="CAB3708578.1"/>
    </source>
</evidence>
<dbReference type="PANTHER" id="PTHR42928:SF5">
    <property type="entry name" value="BLR1237 PROTEIN"/>
    <property type="match status" value="1"/>
</dbReference>
<dbReference type="Gene3D" id="3.40.190.150">
    <property type="entry name" value="Bordetella uptake gene, domain 1"/>
    <property type="match status" value="1"/>
</dbReference>
<dbReference type="InterPro" id="IPR042100">
    <property type="entry name" value="Bug_dom1"/>
</dbReference>
<dbReference type="InterPro" id="IPR005064">
    <property type="entry name" value="BUG"/>
</dbReference>
<dbReference type="Proteomes" id="UP000494111">
    <property type="component" value="Unassembled WGS sequence"/>
</dbReference>
<dbReference type="PIRSF" id="PIRSF017082">
    <property type="entry name" value="YflP"/>
    <property type="match status" value="1"/>
</dbReference>
<dbReference type="Gene3D" id="3.40.190.10">
    <property type="entry name" value="Periplasmic binding protein-like II"/>
    <property type="match status" value="1"/>
</dbReference>
<evidence type="ECO:0008006" key="4">
    <source>
        <dbReference type="Google" id="ProtNLM"/>
    </source>
</evidence>
<dbReference type="CDD" id="cd07012">
    <property type="entry name" value="PBP2_Bug_TTT"/>
    <property type="match status" value="1"/>
</dbReference>
<comment type="similarity">
    <text evidence="1">Belongs to the UPF0065 (bug) family.</text>
</comment>
<accession>A0A6S7A1Z3</accession>
<evidence type="ECO:0000256" key="1">
    <source>
        <dbReference type="ARBA" id="ARBA00006987"/>
    </source>
</evidence>
<dbReference type="Pfam" id="PF03401">
    <property type="entry name" value="TctC"/>
    <property type="match status" value="1"/>
</dbReference>
<dbReference type="EMBL" id="CADIJO010000009">
    <property type="protein sequence ID" value="CAB3708578.1"/>
    <property type="molecule type" value="Genomic_DNA"/>
</dbReference>
<protein>
    <recommendedName>
        <fullName evidence="4">Tripartite tricarboxylate transporter substrate binding protein</fullName>
    </recommendedName>
</protein>
<dbReference type="AlphaFoldDB" id="A0A6S7A1Z3"/>
<proteinExistence type="inferred from homology"/>
<organism evidence="2 3">
    <name type="scientific">Achromobacter deleyi</name>
    <dbReference type="NCBI Taxonomy" id="1353891"/>
    <lineage>
        <taxon>Bacteria</taxon>
        <taxon>Pseudomonadati</taxon>
        <taxon>Pseudomonadota</taxon>
        <taxon>Betaproteobacteria</taxon>
        <taxon>Burkholderiales</taxon>
        <taxon>Alcaligenaceae</taxon>
        <taxon>Achromobacter</taxon>
    </lineage>
</organism>
<dbReference type="PANTHER" id="PTHR42928">
    <property type="entry name" value="TRICARBOXYLATE-BINDING PROTEIN"/>
    <property type="match status" value="1"/>
</dbReference>
<dbReference type="SUPFAM" id="SSF53850">
    <property type="entry name" value="Periplasmic binding protein-like II"/>
    <property type="match status" value="1"/>
</dbReference>
<reference evidence="2 3" key="1">
    <citation type="submission" date="2020-04" db="EMBL/GenBank/DDBJ databases">
        <authorList>
            <person name="De Canck E."/>
        </authorList>
    </citation>
    <scope>NUCLEOTIDE SEQUENCE [LARGE SCALE GENOMIC DNA]</scope>
    <source>
        <strain evidence="2 3">LMG 3458</strain>
    </source>
</reference>
<gene>
    <name evidence="2" type="ORF">LMG3458_03080</name>
</gene>
<name>A0A6S7A1Z3_9BURK</name>
<sequence>MSSIEHGKRRLMGLTVAGGALASLRLRPAMAQAEWRPATVVRLINGFSPGGSADQLCRVLAQPLAARLGQPVIVETRTGSGGFVAASAVARSAADGHTLGLATMGMLTISSQLRGLTLPLDVQKDLTPICGVAGIYSLLVASPQAPFRDVPELIAYAKANPGKLSYASTGIGSAPNLAAELFRSQAGVNIVHIPYKGGSQAVVDLIAGRVDMLIGNLPDFLPQVRGGQIRPIAFAGERAAPELPDVPLIKQWLPGYSVTNWFGIVAPAGLKPDVLQAWSQALQQVLAEPDTRSRMTELGMEIMGGSPQAFRERIDQDRERWSAVIKSANITLE</sequence>
<evidence type="ECO:0000313" key="3">
    <source>
        <dbReference type="Proteomes" id="UP000494111"/>
    </source>
</evidence>